<evidence type="ECO:0000259" key="1">
    <source>
        <dbReference type="Pfam" id="PF07589"/>
    </source>
</evidence>
<dbReference type="EMBL" id="JACWUN010000007">
    <property type="protein sequence ID" value="MBD1400576.1"/>
    <property type="molecule type" value="Genomic_DNA"/>
</dbReference>
<evidence type="ECO:0000313" key="3">
    <source>
        <dbReference type="Proteomes" id="UP000632828"/>
    </source>
</evidence>
<reference evidence="2" key="1">
    <citation type="submission" date="2020-09" db="EMBL/GenBank/DDBJ databases">
        <title>Pelobacter alkaliphilus sp. nov., a novel anaerobic arsenate-reducing bacterium from terrestrial mud volcano.</title>
        <authorList>
            <person name="Khomyakova M.A."/>
            <person name="Merkel A.Y."/>
            <person name="Slobodkin A.I."/>
        </authorList>
    </citation>
    <scope>NUCLEOTIDE SEQUENCE</scope>
    <source>
        <strain evidence="2">M08fum</strain>
    </source>
</reference>
<dbReference type="Pfam" id="PF07589">
    <property type="entry name" value="PEP-CTERM"/>
    <property type="match status" value="1"/>
</dbReference>
<proteinExistence type="predicted"/>
<name>A0A8J6UR47_9BACT</name>
<comment type="caution">
    <text evidence="2">The sequence shown here is derived from an EMBL/GenBank/DDBJ whole genome shotgun (WGS) entry which is preliminary data.</text>
</comment>
<dbReference type="NCBIfam" id="TIGR02595">
    <property type="entry name" value="PEP_CTERM"/>
    <property type="match status" value="1"/>
</dbReference>
<dbReference type="AlphaFoldDB" id="A0A8J6UR47"/>
<feature type="domain" description="Ice-binding protein C-terminal" evidence="1">
    <location>
        <begin position="170"/>
        <end position="192"/>
    </location>
</feature>
<accession>A0A8J6UR47</accession>
<dbReference type="Proteomes" id="UP000632828">
    <property type="component" value="Unassembled WGS sequence"/>
</dbReference>
<evidence type="ECO:0000313" key="2">
    <source>
        <dbReference type="EMBL" id="MBD1400576.1"/>
    </source>
</evidence>
<dbReference type="InterPro" id="IPR013424">
    <property type="entry name" value="Ice-binding_C"/>
</dbReference>
<gene>
    <name evidence="2" type="ORF">ICT70_07820</name>
</gene>
<keyword evidence="3" id="KW-1185">Reference proteome</keyword>
<organism evidence="2 3">
    <name type="scientific">Pelovirga terrestris</name>
    <dbReference type="NCBI Taxonomy" id="2771352"/>
    <lineage>
        <taxon>Bacteria</taxon>
        <taxon>Pseudomonadati</taxon>
        <taxon>Thermodesulfobacteriota</taxon>
        <taxon>Desulfuromonadia</taxon>
        <taxon>Geobacterales</taxon>
        <taxon>Geobacteraceae</taxon>
        <taxon>Pelovirga</taxon>
    </lineage>
</organism>
<sequence>MEEKMKKLVPKMSAFLMMATFGMFLFATIVSAAPIVGEIQFEGSSQLTDGAYNPAQTFASAEGLKFDDVTVKFSIGDFAGNNSATATYEDFIFDSFAGPITPLWSVGKFSFNLETLEIVTHTTDFLGLKGLGMLSADGFDDTKGAWILSLQTVSGLTGITFSAASAAPVAVPEPGTLLLLGSGMAGLALARRRSAGK</sequence>
<protein>
    <submittedName>
        <fullName evidence="2">PEP-CTERM sorting domain-containing protein</fullName>
    </submittedName>
</protein>